<keyword evidence="1" id="KW-0812">Transmembrane</keyword>
<proteinExistence type="predicted"/>
<feature type="transmembrane region" description="Helical" evidence="1">
    <location>
        <begin position="85"/>
        <end position="105"/>
    </location>
</feature>
<keyword evidence="1" id="KW-1133">Transmembrane helix</keyword>
<feature type="transmembrane region" description="Helical" evidence="1">
    <location>
        <begin position="32"/>
        <end position="52"/>
    </location>
</feature>
<reference evidence="2 3" key="1">
    <citation type="submission" date="2024-10" db="EMBL/GenBank/DDBJ databases">
        <title>Updated reference genomes for cyclostephanoid diatoms.</title>
        <authorList>
            <person name="Roberts W.R."/>
            <person name="Alverson A.J."/>
        </authorList>
    </citation>
    <scope>NUCLEOTIDE SEQUENCE [LARGE SCALE GENOMIC DNA]</scope>
    <source>
        <strain evidence="2 3">AJA010-31</strain>
    </source>
</reference>
<gene>
    <name evidence="2" type="ORF">ACHAWO_005779</name>
</gene>
<feature type="transmembrane region" description="Helical" evidence="1">
    <location>
        <begin position="135"/>
        <end position="156"/>
    </location>
</feature>
<dbReference type="Proteomes" id="UP001530400">
    <property type="component" value="Unassembled WGS sequence"/>
</dbReference>
<feature type="transmembrane region" description="Helical" evidence="1">
    <location>
        <begin position="112"/>
        <end position="129"/>
    </location>
</feature>
<organism evidence="2 3">
    <name type="scientific">Cyclotella atomus</name>
    <dbReference type="NCBI Taxonomy" id="382360"/>
    <lineage>
        <taxon>Eukaryota</taxon>
        <taxon>Sar</taxon>
        <taxon>Stramenopiles</taxon>
        <taxon>Ochrophyta</taxon>
        <taxon>Bacillariophyta</taxon>
        <taxon>Coscinodiscophyceae</taxon>
        <taxon>Thalassiosirophycidae</taxon>
        <taxon>Stephanodiscales</taxon>
        <taxon>Stephanodiscaceae</taxon>
        <taxon>Cyclotella</taxon>
    </lineage>
</organism>
<name>A0ABD3NEQ3_9STRA</name>
<keyword evidence="1" id="KW-0472">Membrane</keyword>
<dbReference type="EMBL" id="JALLPJ020001187">
    <property type="protein sequence ID" value="KAL3774571.1"/>
    <property type="molecule type" value="Genomic_DNA"/>
</dbReference>
<keyword evidence="3" id="KW-1185">Reference proteome</keyword>
<evidence type="ECO:0000313" key="3">
    <source>
        <dbReference type="Proteomes" id="UP001530400"/>
    </source>
</evidence>
<protein>
    <submittedName>
        <fullName evidence="2">Uncharacterized protein</fullName>
    </submittedName>
</protein>
<sequence length="192" mass="21297">MGEDQEVPLIPVKKTPLKKPHMVFGLCDTRRAIVILNILTMILAIPAILLWVKLSEAAKGETKHSNIQLTPEQTSMILSTYPEMLATYGITIVASLIALCGASHFSMPMIQVAAFLYLGQMGLSIWQYLVLENWFALGVDVGVTLLWIYPHAVFLWELDSGVLTKLSYEPHCICCSNSGQIADEVQETFSKV</sequence>
<comment type="caution">
    <text evidence="2">The sequence shown here is derived from an EMBL/GenBank/DDBJ whole genome shotgun (WGS) entry which is preliminary data.</text>
</comment>
<evidence type="ECO:0000256" key="1">
    <source>
        <dbReference type="SAM" id="Phobius"/>
    </source>
</evidence>
<accession>A0ABD3NEQ3</accession>
<dbReference type="AlphaFoldDB" id="A0ABD3NEQ3"/>
<evidence type="ECO:0000313" key="2">
    <source>
        <dbReference type="EMBL" id="KAL3774571.1"/>
    </source>
</evidence>